<name>A0A0P0YZ42_9HYPH</name>
<feature type="transmembrane region" description="Helical" evidence="8">
    <location>
        <begin position="9"/>
        <end position="30"/>
    </location>
</feature>
<dbReference type="PANTHER" id="PTHR43357:SF4">
    <property type="entry name" value="INNER MEMBRANE ABC TRANSPORTER PERMEASE PROTEIN YDCV"/>
    <property type="match status" value="1"/>
</dbReference>
<feature type="transmembrane region" description="Helical" evidence="8">
    <location>
        <begin position="65"/>
        <end position="87"/>
    </location>
</feature>
<reference evidence="10" key="1">
    <citation type="journal article" date="2015" name="Proc. Natl. Acad. Sci. U.S.A.">
        <title>Bacterial clade with the ribosomal RNA operon on a small plasmid rather than the chromosome.</title>
        <authorList>
            <person name="Anda M."/>
            <person name="Ohtsubo Y."/>
            <person name="Okubo T."/>
            <person name="Sugawara M."/>
            <person name="Nagata Y."/>
            <person name="Tsuda M."/>
            <person name="Minamisawa K."/>
            <person name="Mitsui H."/>
        </authorList>
    </citation>
    <scope>NUCLEOTIDE SEQUENCE</scope>
    <source>
        <strain evidence="10">DSM 14790</strain>
    </source>
</reference>
<dbReference type="GO" id="GO:0055085">
    <property type="term" value="P:transmembrane transport"/>
    <property type="evidence" value="ECO:0007669"/>
    <property type="project" value="InterPro"/>
</dbReference>
<keyword evidence="5 8" id="KW-0812">Transmembrane</keyword>
<evidence type="ECO:0000256" key="4">
    <source>
        <dbReference type="ARBA" id="ARBA00022519"/>
    </source>
</evidence>
<dbReference type="SUPFAM" id="SSF161098">
    <property type="entry name" value="MetI-like"/>
    <property type="match status" value="1"/>
</dbReference>
<dbReference type="CDD" id="cd06261">
    <property type="entry name" value="TM_PBP2"/>
    <property type="match status" value="1"/>
</dbReference>
<accession>A0A0P0YZ42</accession>
<feature type="transmembrane region" description="Helical" evidence="8">
    <location>
        <begin position="127"/>
        <end position="152"/>
    </location>
</feature>
<evidence type="ECO:0000313" key="10">
    <source>
        <dbReference type="EMBL" id="BAT26803.1"/>
    </source>
</evidence>
<evidence type="ECO:0000256" key="6">
    <source>
        <dbReference type="ARBA" id="ARBA00022989"/>
    </source>
</evidence>
<evidence type="ECO:0000256" key="2">
    <source>
        <dbReference type="ARBA" id="ARBA00022448"/>
    </source>
</evidence>
<dbReference type="PANTHER" id="PTHR43357">
    <property type="entry name" value="INNER MEMBRANE ABC TRANSPORTER PERMEASE PROTEIN YDCV"/>
    <property type="match status" value="1"/>
</dbReference>
<feature type="transmembrane region" description="Helical" evidence="8">
    <location>
        <begin position="173"/>
        <end position="196"/>
    </location>
</feature>
<dbReference type="PROSITE" id="PS50928">
    <property type="entry name" value="ABC_TM1"/>
    <property type="match status" value="1"/>
</dbReference>
<dbReference type="Gene3D" id="1.10.3720.10">
    <property type="entry name" value="MetI-like"/>
    <property type="match status" value="1"/>
</dbReference>
<dbReference type="EMBL" id="LC066374">
    <property type="protein sequence ID" value="BAT26803.1"/>
    <property type="molecule type" value="Genomic_DNA"/>
</dbReference>
<evidence type="ECO:0000256" key="7">
    <source>
        <dbReference type="ARBA" id="ARBA00023136"/>
    </source>
</evidence>
<comment type="similarity">
    <text evidence="8">Belongs to the binding-protein-dependent transport system permease family.</text>
</comment>
<evidence type="ECO:0000256" key="3">
    <source>
        <dbReference type="ARBA" id="ARBA00022475"/>
    </source>
</evidence>
<feature type="transmembrane region" description="Helical" evidence="8">
    <location>
        <begin position="99"/>
        <end position="121"/>
    </location>
</feature>
<dbReference type="Pfam" id="PF00528">
    <property type="entry name" value="BPD_transp_1"/>
    <property type="match status" value="1"/>
</dbReference>
<proteinExistence type="inferred from homology"/>
<dbReference type="GO" id="GO:0005886">
    <property type="term" value="C:plasma membrane"/>
    <property type="evidence" value="ECO:0007669"/>
    <property type="project" value="UniProtKB-SubCell"/>
</dbReference>
<evidence type="ECO:0000256" key="1">
    <source>
        <dbReference type="ARBA" id="ARBA00004429"/>
    </source>
</evidence>
<evidence type="ECO:0000259" key="9">
    <source>
        <dbReference type="PROSITE" id="PS50928"/>
    </source>
</evidence>
<dbReference type="RefSeq" id="WP_024351396.1">
    <property type="nucleotide sequence ID" value="NZ_BBWN01000019.1"/>
</dbReference>
<feature type="transmembrane region" description="Helical" evidence="8">
    <location>
        <begin position="232"/>
        <end position="253"/>
    </location>
</feature>
<evidence type="ECO:0000256" key="8">
    <source>
        <dbReference type="RuleBase" id="RU363032"/>
    </source>
</evidence>
<keyword evidence="2 8" id="KW-0813">Transport</keyword>
<comment type="subcellular location">
    <subcellularLocation>
        <location evidence="1">Cell inner membrane</location>
        <topology evidence="1">Multi-pass membrane protein</topology>
    </subcellularLocation>
    <subcellularLocation>
        <location evidence="8">Cell membrane</location>
        <topology evidence="8">Multi-pass membrane protein</topology>
    </subcellularLocation>
</comment>
<protein>
    <submittedName>
        <fullName evidence="10">ABC-type spermidine/putrescine transport system</fullName>
    </submittedName>
</protein>
<keyword evidence="3" id="KW-1003">Cell membrane</keyword>
<dbReference type="AlphaFoldDB" id="A0A0P0YZ42"/>
<keyword evidence="6 8" id="KW-1133">Transmembrane helix</keyword>
<dbReference type="InterPro" id="IPR000515">
    <property type="entry name" value="MetI-like"/>
</dbReference>
<organism evidence="10">
    <name type="scientific">Aurantimonas coralicida</name>
    <dbReference type="NCBI Taxonomy" id="182270"/>
    <lineage>
        <taxon>Bacteria</taxon>
        <taxon>Pseudomonadati</taxon>
        <taxon>Pseudomonadota</taxon>
        <taxon>Alphaproteobacteria</taxon>
        <taxon>Hyphomicrobiales</taxon>
        <taxon>Aurantimonadaceae</taxon>
        <taxon>Aurantimonas</taxon>
    </lineage>
</organism>
<dbReference type="InterPro" id="IPR035906">
    <property type="entry name" value="MetI-like_sf"/>
</dbReference>
<keyword evidence="4" id="KW-0997">Cell inner membrane</keyword>
<feature type="transmembrane region" description="Helical" evidence="8">
    <location>
        <begin position="202"/>
        <end position="220"/>
    </location>
</feature>
<sequence>MIGTFLTRLFFAAVGLFMAAPIVVIAGVSINEKRSLTFPPEGFSLAWYGQIFADEGWRGALTTSVLIALGAATIAVLIALPIAYALWRRVTAIGRTVQLLGVSPFVLPPVITALGALSFWATMGGYGAWYTVVISHAIFFTSLPLVTISLGFQTIDREVTEAARTMGANDRTILTTIVLPMIAPYIVSGFAFAFVLSLNEYIVAYMTVGFTLETVPIKIFNALRYGYTPTMASVSILFVAVAVVVFGFVARFGDLPRLLGAWSNGDGK</sequence>
<feature type="domain" description="ABC transmembrane type-1" evidence="9">
    <location>
        <begin position="61"/>
        <end position="249"/>
    </location>
</feature>
<evidence type="ECO:0000256" key="5">
    <source>
        <dbReference type="ARBA" id="ARBA00022692"/>
    </source>
</evidence>
<keyword evidence="7 8" id="KW-0472">Membrane</keyword>